<dbReference type="GO" id="GO:0005634">
    <property type="term" value="C:nucleus"/>
    <property type="evidence" value="ECO:0007669"/>
    <property type="project" value="TreeGrafter"/>
</dbReference>
<name>A0A553N7L7_TIGCA</name>
<dbReference type="OrthoDB" id="1405469at2759"/>
<keyword evidence="6" id="KW-0547">Nucleotide-binding</keyword>
<evidence type="ECO:0000313" key="22">
    <source>
        <dbReference type="EMBL" id="TRY61438.1"/>
    </source>
</evidence>
<evidence type="ECO:0000313" key="23">
    <source>
        <dbReference type="Proteomes" id="UP000318571"/>
    </source>
</evidence>
<evidence type="ECO:0000256" key="10">
    <source>
        <dbReference type="ARBA" id="ARBA00023157"/>
    </source>
</evidence>
<feature type="domain" description="Protein kinase" evidence="21">
    <location>
        <begin position="201"/>
        <end position="695"/>
    </location>
</feature>
<evidence type="ECO:0000256" key="19">
    <source>
        <dbReference type="SAM" id="Coils"/>
    </source>
</evidence>
<dbReference type="PROSITE" id="PS50011">
    <property type="entry name" value="PROTEIN_KINASE_DOM"/>
    <property type="match status" value="1"/>
</dbReference>
<evidence type="ECO:0000256" key="3">
    <source>
        <dbReference type="ARBA" id="ARBA00022553"/>
    </source>
</evidence>
<keyword evidence="5" id="KW-0677">Repeat</keyword>
<comment type="similarity">
    <text evidence="12">Belongs to the protein kinase superfamily. Ser/Thr protein kinase family. GCN2 subfamily.</text>
</comment>
<feature type="compositionally biased region" description="Low complexity" evidence="20">
    <location>
        <begin position="37"/>
        <end position="46"/>
    </location>
</feature>
<evidence type="ECO:0000256" key="2">
    <source>
        <dbReference type="ARBA" id="ARBA00022527"/>
    </source>
</evidence>
<dbReference type="SUPFAM" id="SSF56112">
    <property type="entry name" value="Protein kinase-like (PK-like)"/>
    <property type="match status" value="1"/>
</dbReference>
<keyword evidence="4" id="KW-0808">Transferase</keyword>
<dbReference type="EMBL" id="VCGU01000459">
    <property type="protein sequence ID" value="TRY61438.1"/>
    <property type="molecule type" value="Genomic_DNA"/>
</dbReference>
<evidence type="ECO:0000256" key="11">
    <source>
        <dbReference type="ARBA" id="ARBA00023193"/>
    </source>
</evidence>
<dbReference type="GO" id="GO:0005737">
    <property type="term" value="C:cytoplasm"/>
    <property type="evidence" value="ECO:0007669"/>
    <property type="project" value="TreeGrafter"/>
</dbReference>
<dbReference type="InterPro" id="IPR008271">
    <property type="entry name" value="Ser/Thr_kinase_AS"/>
</dbReference>
<comment type="caution">
    <text evidence="22">The sequence shown here is derived from an EMBL/GenBank/DDBJ whole genome shotgun (WGS) entry which is preliminary data.</text>
</comment>
<dbReference type="GO" id="GO:0017148">
    <property type="term" value="P:negative regulation of translation"/>
    <property type="evidence" value="ECO:0007669"/>
    <property type="project" value="UniProtKB-KW"/>
</dbReference>
<keyword evidence="2" id="KW-0723">Serine/threonine-protein kinase</keyword>
<dbReference type="PANTHER" id="PTHR11042:SF160">
    <property type="entry name" value="EUKARYOTIC TRANSLATION INITIATION FACTOR 2-ALPHA KINASE 1"/>
    <property type="match status" value="1"/>
</dbReference>
<evidence type="ECO:0000259" key="21">
    <source>
        <dbReference type="PROSITE" id="PS50011"/>
    </source>
</evidence>
<dbReference type="STRING" id="6832.A0A553N7L7"/>
<dbReference type="OMA" id="WDWIADR"/>
<evidence type="ECO:0000256" key="13">
    <source>
        <dbReference type="ARBA" id="ARBA00040433"/>
    </source>
</evidence>
<evidence type="ECO:0000256" key="7">
    <source>
        <dbReference type="ARBA" id="ARBA00022777"/>
    </source>
</evidence>
<keyword evidence="11" id="KW-0652">Protein synthesis inhibitor</keyword>
<keyword evidence="9" id="KW-0832">Ubl conjugation</keyword>
<feature type="region of interest" description="Disordered" evidence="20">
    <location>
        <begin position="443"/>
        <end position="475"/>
    </location>
</feature>
<dbReference type="SMART" id="SM00220">
    <property type="entry name" value="S_TKc"/>
    <property type="match status" value="1"/>
</dbReference>
<dbReference type="PROSITE" id="PS00108">
    <property type="entry name" value="PROTEIN_KINASE_ST"/>
    <property type="match status" value="1"/>
</dbReference>
<reference evidence="22 23" key="1">
    <citation type="journal article" date="2018" name="Nat. Ecol. Evol.">
        <title>Genomic signatures of mitonuclear coevolution across populations of Tigriopus californicus.</title>
        <authorList>
            <person name="Barreto F.S."/>
            <person name="Watson E.T."/>
            <person name="Lima T.G."/>
            <person name="Willett C.S."/>
            <person name="Edmands S."/>
            <person name="Li W."/>
            <person name="Burton R.S."/>
        </authorList>
    </citation>
    <scope>NUCLEOTIDE SEQUENCE [LARGE SCALE GENOMIC DNA]</scope>
    <source>
        <strain evidence="22 23">San Diego</strain>
    </source>
</reference>
<dbReference type="InterPro" id="IPR000719">
    <property type="entry name" value="Prot_kinase_dom"/>
</dbReference>
<evidence type="ECO:0000256" key="20">
    <source>
        <dbReference type="SAM" id="MobiDB-lite"/>
    </source>
</evidence>
<keyword evidence="19" id="KW-0175">Coiled coil</keyword>
<dbReference type="Gene3D" id="1.10.510.10">
    <property type="entry name" value="Transferase(Phosphotransferase) domain 1"/>
    <property type="match status" value="1"/>
</dbReference>
<accession>A0A553N7L7</accession>
<dbReference type="Pfam" id="PF22949">
    <property type="entry name" value="HRI2_3H"/>
    <property type="match status" value="1"/>
</dbReference>
<sequence>MDPPATSSYRGKDAKPRPTKGFHRNGQPLVINEVHRNSSNSSSSMSDLFTSPQFNDPLDGSKDDVARAKPSHQALVRPQGPRTLAHANSLETEEDRRSLAFQIVLFHLCSFYEKPLERRERLFRELCHRLRIDMSAALYQYPELASLRSHYQHSFVRMVKSVQGQMDAHPTSTLPKSRSIQCINEVREQDLYHNSRYQNEFEELSFIAKGGFGVVFRARNKLDGCVYAVKKIVLRYCDPELFAKIFREVTTLAKLNHANVVSYKTAWLEPFVDCPRPRTRLHCQHPSLPNMTSEMWSSSSRTSLGLNGNTFEEDRILRRIEATSQSSGIVFNETEESQDVIDMGISTTRSAVVTHAGVSHNRVNRSVTSAIEITTFQSSLKMSNVTSIQELDEHDSGGNFPHVQGLAATPPNRARLPPITDVAGTSPSSRFWIASDDEDEFSTTSFDGLDDNSPRKSRKTKLPTFPKPNGAEHSGAFQSNVQDRAVLYVQMQLCDRTLREWLDERNAVVDASGHCQIDAAINLHIFEQILRGVEYIHAQGIVHRDLKPRNIFLSRNNEVQIGDFGLAKHDLDNNISTPQTPVDSTNYSGNIFTTEKSHHTSGVGTQAYGAPEQLAFGIVNEKSDIYSVGIVLFELFHPFSTAMERSKAITQVRQDMVPEDLALKYPLVTKAIQSMLASVPSLRPRATEVLQTLFSAEAKKKQALEEQVQHLEDVVAEQKLAMHAKDELIRKLQAALAKMNTSTP</sequence>
<evidence type="ECO:0000256" key="1">
    <source>
        <dbReference type="ARBA" id="ARBA00012513"/>
    </source>
</evidence>
<dbReference type="EC" id="2.7.11.1" evidence="1"/>
<evidence type="ECO:0000256" key="16">
    <source>
        <dbReference type="ARBA" id="ARBA00046654"/>
    </source>
</evidence>
<keyword evidence="8" id="KW-0067">ATP-binding</keyword>
<evidence type="ECO:0000256" key="9">
    <source>
        <dbReference type="ARBA" id="ARBA00022843"/>
    </source>
</evidence>
<dbReference type="Pfam" id="PF00069">
    <property type="entry name" value="Pkinase"/>
    <property type="match status" value="2"/>
</dbReference>
<dbReference type="GO" id="GO:0005524">
    <property type="term" value="F:ATP binding"/>
    <property type="evidence" value="ECO:0007669"/>
    <property type="project" value="UniProtKB-KW"/>
</dbReference>
<gene>
    <name evidence="22" type="ORF">TCAL_06241</name>
</gene>
<dbReference type="GO" id="GO:0004694">
    <property type="term" value="F:eukaryotic translation initiation factor 2alpha kinase activity"/>
    <property type="evidence" value="ECO:0007669"/>
    <property type="project" value="TreeGrafter"/>
</dbReference>
<evidence type="ECO:0000256" key="4">
    <source>
        <dbReference type="ARBA" id="ARBA00022679"/>
    </source>
</evidence>
<evidence type="ECO:0000256" key="6">
    <source>
        <dbReference type="ARBA" id="ARBA00022741"/>
    </source>
</evidence>
<dbReference type="InterPro" id="IPR054521">
    <property type="entry name" value="HRI2_3H"/>
</dbReference>
<keyword evidence="7" id="KW-0418">Kinase</keyword>
<dbReference type="InterPro" id="IPR011009">
    <property type="entry name" value="Kinase-like_dom_sf"/>
</dbReference>
<comment type="catalytic activity">
    <reaction evidence="17">
        <text>L-threonyl-[protein] + ATP = O-phospho-L-threonyl-[protein] + ADP + H(+)</text>
        <dbReference type="Rhea" id="RHEA:46608"/>
        <dbReference type="Rhea" id="RHEA-COMP:11060"/>
        <dbReference type="Rhea" id="RHEA-COMP:11605"/>
        <dbReference type="ChEBI" id="CHEBI:15378"/>
        <dbReference type="ChEBI" id="CHEBI:30013"/>
        <dbReference type="ChEBI" id="CHEBI:30616"/>
        <dbReference type="ChEBI" id="CHEBI:61977"/>
        <dbReference type="ChEBI" id="CHEBI:456216"/>
        <dbReference type="EC" id="2.7.11.1"/>
    </reaction>
    <physiologicalReaction direction="left-to-right" evidence="17">
        <dbReference type="Rhea" id="RHEA:46609"/>
    </physiologicalReaction>
</comment>
<evidence type="ECO:0000256" key="18">
    <source>
        <dbReference type="ARBA" id="ARBA00048977"/>
    </source>
</evidence>
<dbReference type="Gene3D" id="3.30.200.20">
    <property type="entry name" value="Phosphorylase Kinase, domain 1"/>
    <property type="match status" value="1"/>
</dbReference>
<dbReference type="InterPro" id="IPR050339">
    <property type="entry name" value="CC_SR_Kinase"/>
</dbReference>
<feature type="coiled-coil region" evidence="19">
    <location>
        <begin position="694"/>
        <end position="721"/>
    </location>
</feature>
<feature type="region of interest" description="Disordered" evidence="20">
    <location>
        <begin position="1"/>
        <end position="83"/>
    </location>
</feature>
<dbReference type="Proteomes" id="UP000318571">
    <property type="component" value="Chromosome 8"/>
</dbReference>
<protein>
    <recommendedName>
        <fullName evidence="13">Eukaryotic translation initiation factor 2-alpha kinase 1</fullName>
        <ecNumber evidence="1">2.7.11.1</ecNumber>
    </recommendedName>
    <alternativeName>
        <fullName evidence="15">Heme-regulated eukaryotic initiation factor eIF-2-alpha kinase</fullName>
    </alternativeName>
    <alternativeName>
        <fullName evidence="14">Hemin-sensitive initiation factor 2-alpha kinase</fullName>
    </alternativeName>
</protein>
<keyword evidence="3" id="KW-0597">Phosphoprotein</keyword>
<evidence type="ECO:0000256" key="14">
    <source>
        <dbReference type="ARBA" id="ARBA00042456"/>
    </source>
</evidence>
<dbReference type="AlphaFoldDB" id="A0A553N7L7"/>
<evidence type="ECO:0000256" key="5">
    <source>
        <dbReference type="ARBA" id="ARBA00022737"/>
    </source>
</evidence>
<evidence type="ECO:0000256" key="12">
    <source>
        <dbReference type="ARBA" id="ARBA00037982"/>
    </source>
</evidence>
<proteinExistence type="inferred from homology"/>
<organism evidence="22 23">
    <name type="scientific">Tigriopus californicus</name>
    <name type="common">Marine copepod</name>
    <dbReference type="NCBI Taxonomy" id="6832"/>
    <lineage>
        <taxon>Eukaryota</taxon>
        <taxon>Metazoa</taxon>
        <taxon>Ecdysozoa</taxon>
        <taxon>Arthropoda</taxon>
        <taxon>Crustacea</taxon>
        <taxon>Multicrustacea</taxon>
        <taxon>Hexanauplia</taxon>
        <taxon>Copepoda</taxon>
        <taxon>Harpacticoida</taxon>
        <taxon>Harpacticidae</taxon>
        <taxon>Tigriopus</taxon>
    </lineage>
</organism>
<keyword evidence="10" id="KW-1015">Disulfide bond</keyword>
<keyword evidence="23" id="KW-1185">Reference proteome</keyword>
<evidence type="ECO:0000256" key="8">
    <source>
        <dbReference type="ARBA" id="ARBA00022840"/>
    </source>
</evidence>
<comment type="catalytic activity">
    <reaction evidence="18">
        <text>L-seryl-[protein] + ATP = O-phospho-L-seryl-[protein] + ADP + H(+)</text>
        <dbReference type="Rhea" id="RHEA:17989"/>
        <dbReference type="Rhea" id="RHEA-COMP:9863"/>
        <dbReference type="Rhea" id="RHEA-COMP:11604"/>
        <dbReference type="ChEBI" id="CHEBI:15378"/>
        <dbReference type="ChEBI" id="CHEBI:29999"/>
        <dbReference type="ChEBI" id="CHEBI:30616"/>
        <dbReference type="ChEBI" id="CHEBI:83421"/>
        <dbReference type="ChEBI" id="CHEBI:456216"/>
        <dbReference type="EC" id="2.7.11.1"/>
    </reaction>
    <physiologicalReaction direction="left-to-right" evidence="18">
        <dbReference type="Rhea" id="RHEA:17990"/>
    </physiologicalReaction>
</comment>
<evidence type="ECO:0000256" key="17">
    <source>
        <dbReference type="ARBA" id="ARBA00048659"/>
    </source>
</evidence>
<evidence type="ECO:0000256" key="15">
    <source>
        <dbReference type="ARBA" id="ARBA00042914"/>
    </source>
</evidence>
<dbReference type="PANTHER" id="PTHR11042">
    <property type="entry name" value="EUKARYOTIC TRANSLATION INITIATION FACTOR 2-ALPHA KINASE EIF2-ALPHA KINASE -RELATED"/>
    <property type="match status" value="1"/>
</dbReference>
<comment type="subunit">
    <text evidence="16">Synthesized in an inactive form that binds to the N-terminal domain of CDC37. Has to be associated with a multiprotein complex containing Hsp90, CDC37 and PPP5C for maturation and activation by autophosphorylation. The phosphatase PPP5C modulates this activation. Homodimer; homodimerizes in presence of heme, forming a disulfide-linked inactive homodimer. Interacts with DELE1; binds both to full-length DELE1 and processed form of DELE1 (S-DELE1) in response to stress, leading to activate its protein kinase activity and trigger the integrated stress response (ISR).</text>
</comment>